<reference evidence="2" key="1">
    <citation type="submission" date="2023-03" db="EMBL/GenBank/DDBJ databases">
        <title>Stygiobacter electus gen. nov., sp. nov., facultatively anaerobic thermotolerant bacterium of the class Ignavibacteria from a well of Yessentuki mineral water deposit.</title>
        <authorList>
            <person name="Podosokorskaya O.A."/>
            <person name="Elcheninov A.G."/>
            <person name="Petrova N.F."/>
            <person name="Zavarzina D.G."/>
            <person name="Kublanov I.V."/>
            <person name="Merkel A.Y."/>
        </authorList>
    </citation>
    <scope>NUCLEOTIDE SEQUENCE</scope>
    <source>
        <strain evidence="2">09-Me</strain>
    </source>
</reference>
<name>A0AAE3P0U9_9BACT</name>
<organism evidence="2 3">
    <name type="scientific">Stygiobacter electus</name>
    <dbReference type="NCBI Taxonomy" id="3032292"/>
    <lineage>
        <taxon>Bacteria</taxon>
        <taxon>Pseudomonadati</taxon>
        <taxon>Ignavibacteriota</taxon>
        <taxon>Ignavibacteria</taxon>
        <taxon>Ignavibacteriales</taxon>
        <taxon>Melioribacteraceae</taxon>
        <taxon>Stygiobacter</taxon>
    </lineage>
</organism>
<sequence>MKKIFVLLLVFVSYNAFAQADTTAISSLKNWINSFNEKNLEKTLSYVSDEYIGYFPEQQDQFYETLKELYTKIFSNDKLNITLKYFVNDFTSDNNLTVVRLIITTVAKPTFAQQAQSIKEKGIQIWRKENNQWKLFRSVTFPITK</sequence>
<keyword evidence="1" id="KW-0732">Signal</keyword>
<proteinExistence type="predicted"/>
<dbReference type="Proteomes" id="UP001221302">
    <property type="component" value="Unassembled WGS sequence"/>
</dbReference>
<dbReference type="InterPro" id="IPR032710">
    <property type="entry name" value="NTF2-like_dom_sf"/>
</dbReference>
<feature type="signal peptide" evidence="1">
    <location>
        <begin position="1"/>
        <end position="18"/>
    </location>
</feature>
<dbReference type="Gene3D" id="3.10.450.50">
    <property type="match status" value="1"/>
</dbReference>
<keyword evidence="3" id="KW-1185">Reference proteome</keyword>
<evidence type="ECO:0000256" key="1">
    <source>
        <dbReference type="SAM" id="SignalP"/>
    </source>
</evidence>
<evidence type="ECO:0000313" key="2">
    <source>
        <dbReference type="EMBL" id="MDF1611632.1"/>
    </source>
</evidence>
<evidence type="ECO:0000313" key="3">
    <source>
        <dbReference type="Proteomes" id="UP001221302"/>
    </source>
</evidence>
<protein>
    <recommendedName>
        <fullName evidence="4">DUF4440 domain-containing protein</fullName>
    </recommendedName>
</protein>
<accession>A0AAE3P0U9</accession>
<dbReference type="RefSeq" id="WP_321535399.1">
    <property type="nucleotide sequence ID" value="NZ_JARGDL010000005.1"/>
</dbReference>
<dbReference type="EMBL" id="JARGDL010000005">
    <property type="protein sequence ID" value="MDF1611632.1"/>
    <property type="molecule type" value="Genomic_DNA"/>
</dbReference>
<gene>
    <name evidence="2" type="ORF">P0M35_05695</name>
</gene>
<evidence type="ECO:0008006" key="4">
    <source>
        <dbReference type="Google" id="ProtNLM"/>
    </source>
</evidence>
<dbReference type="SUPFAM" id="SSF54427">
    <property type="entry name" value="NTF2-like"/>
    <property type="match status" value="1"/>
</dbReference>
<comment type="caution">
    <text evidence="2">The sequence shown here is derived from an EMBL/GenBank/DDBJ whole genome shotgun (WGS) entry which is preliminary data.</text>
</comment>
<feature type="chain" id="PRO_5041998263" description="DUF4440 domain-containing protein" evidence="1">
    <location>
        <begin position="19"/>
        <end position="145"/>
    </location>
</feature>
<dbReference type="AlphaFoldDB" id="A0AAE3P0U9"/>